<dbReference type="SUPFAM" id="SSF56801">
    <property type="entry name" value="Acetyl-CoA synthetase-like"/>
    <property type="match status" value="1"/>
</dbReference>
<evidence type="ECO:0000256" key="1">
    <source>
        <dbReference type="ARBA" id="ARBA00006432"/>
    </source>
</evidence>
<feature type="domain" description="AMP-dependent synthetase/ligase" evidence="2">
    <location>
        <begin position="41"/>
        <end position="402"/>
    </location>
</feature>
<reference evidence="3" key="1">
    <citation type="submission" date="2022-03" db="EMBL/GenBank/DDBJ databases">
        <authorList>
            <person name="Leyn A S."/>
        </authorList>
    </citation>
    <scope>NUCLEOTIDE SEQUENCE</scope>
    <source>
        <strain evidence="3">Streptomyces globisporus 4-3</strain>
    </source>
</reference>
<dbReference type="InterPro" id="IPR000873">
    <property type="entry name" value="AMP-dep_synth/lig_dom"/>
</dbReference>
<proteinExistence type="inferred from homology"/>
<name>A0ABM9GQL2_STRGL</name>
<evidence type="ECO:0000259" key="2">
    <source>
        <dbReference type="Pfam" id="PF00501"/>
    </source>
</evidence>
<dbReference type="PANTHER" id="PTHR22754:SF32">
    <property type="entry name" value="DISCO-INTERACTING PROTEIN 2"/>
    <property type="match status" value="1"/>
</dbReference>
<dbReference type="Gene3D" id="3.40.50.12780">
    <property type="entry name" value="N-terminal domain of ligase-like"/>
    <property type="match status" value="1"/>
</dbReference>
<dbReference type="EMBL" id="CAKXYP010000002">
    <property type="protein sequence ID" value="CAH9413688.1"/>
    <property type="molecule type" value="Genomic_DNA"/>
</dbReference>
<dbReference type="RefSeq" id="WP_086672957.1">
    <property type="nucleotide sequence ID" value="NZ_BMTG01000001.1"/>
</dbReference>
<gene>
    <name evidence="3" type="ORF">SGL43_00687</name>
</gene>
<keyword evidence="4" id="KW-1185">Reference proteome</keyword>
<evidence type="ECO:0000313" key="4">
    <source>
        <dbReference type="Proteomes" id="UP001154015"/>
    </source>
</evidence>
<sequence length="557" mass="59302">MTTTDVSFLDGGPAVPTEVRDLGETLVRAAGTTASTGICFVGDDGSETVLTYPELLDGAARLLGGLRAAGVVPGETVLLQVAEPPALLTAFWACVLGGFVPMPVNAGATADQRATAPELLQRVWQGYGRPKVLTGPGQEIAPAVAADPQWPQALLGETDRLGSGAPESAWHRAAPDDPAVLLLTSGSTGVPKAVTLTHRNVLSRTSATVRLNRLGATTRSFNWMPLDHVGGLVMFHVRDVYLGCYQVHAGIEWVLGDPLRWLEGVDRHRADTTWAPNFAFGLINDLADRLAGRPWDLSCLRYIMNGGEAVRSGVVRRFLELLAPLGLPRDAMWPGWGMSETSAGVADCEFWAVNAGDDRYVPVGRPQPGTSLRVVDERNRIVPVGTTGLLQVSGASVTSGYYRNPGQNRQSFTDGWFRTGDLAYVRDGILTVTGRADDVIQLGGVTYHGHEIEARVEELDVVVPSYTVACPVTGPESGTEELAVFFHPRAGTDPAEAARTVRDQLARTLGVTVAHTVPVGREDVPKTGIGKLRRAQLREQFEAAGAAGFSAEPAPVG</sequence>
<dbReference type="Pfam" id="PF00501">
    <property type="entry name" value="AMP-binding"/>
    <property type="match status" value="1"/>
</dbReference>
<dbReference type="Gene3D" id="3.30.300.30">
    <property type="match status" value="1"/>
</dbReference>
<comment type="caution">
    <text evidence="3">The sequence shown here is derived from an EMBL/GenBank/DDBJ whole genome shotgun (WGS) entry which is preliminary data.</text>
</comment>
<dbReference type="InterPro" id="IPR042099">
    <property type="entry name" value="ANL_N_sf"/>
</dbReference>
<comment type="similarity">
    <text evidence="1">Belongs to the ATP-dependent AMP-binding enzyme family.</text>
</comment>
<accession>A0ABM9GQL2</accession>
<dbReference type="InterPro" id="IPR045851">
    <property type="entry name" value="AMP-bd_C_sf"/>
</dbReference>
<dbReference type="PROSITE" id="PS00455">
    <property type="entry name" value="AMP_BINDING"/>
    <property type="match status" value="1"/>
</dbReference>
<dbReference type="PANTHER" id="PTHR22754">
    <property type="entry name" value="DISCO-INTERACTING PROTEIN 2 DIP2 -RELATED"/>
    <property type="match status" value="1"/>
</dbReference>
<evidence type="ECO:0000313" key="3">
    <source>
        <dbReference type="EMBL" id="CAH9413688.1"/>
    </source>
</evidence>
<dbReference type="InterPro" id="IPR020845">
    <property type="entry name" value="AMP-binding_CS"/>
</dbReference>
<dbReference type="Proteomes" id="UP001154015">
    <property type="component" value="Unassembled WGS sequence"/>
</dbReference>
<protein>
    <recommendedName>
        <fullName evidence="2">AMP-dependent synthetase/ligase domain-containing protein</fullName>
    </recommendedName>
</protein>
<organism evidence="3 4">
    <name type="scientific">Streptomyces globisporus</name>
    <dbReference type="NCBI Taxonomy" id="1908"/>
    <lineage>
        <taxon>Bacteria</taxon>
        <taxon>Bacillati</taxon>
        <taxon>Actinomycetota</taxon>
        <taxon>Actinomycetes</taxon>
        <taxon>Kitasatosporales</taxon>
        <taxon>Streptomycetaceae</taxon>
        <taxon>Streptomyces</taxon>
    </lineage>
</organism>